<keyword evidence="2" id="KW-1185">Reference proteome</keyword>
<dbReference type="Proteomes" id="UP000499080">
    <property type="component" value="Unassembled WGS sequence"/>
</dbReference>
<reference evidence="1 2" key="1">
    <citation type="journal article" date="2019" name="Sci. Rep.">
        <title>Orb-weaving spider Araneus ventricosus genome elucidates the spidroin gene catalogue.</title>
        <authorList>
            <person name="Kono N."/>
            <person name="Nakamura H."/>
            <person name="Ohtoshi R."/>
            <person name="Moran D.A.P."/>
            <person name="Shinohara A."/>
            <person name="Yoshida Y."/>
            <person name="Fujiwara M."/>
            <person name="Mori M."/>
            <person name="Tomita M."/>
            <person name="Arakawa K."/>
        </authorList>
    </citation>
    <scope>NUCLEOTIDE SEQUENCE [LARGE SCALE GENOMIC DNA]</scope>
</reference>
<organism evidence="1 2">
    <name type="scientific">Araneus ventricosus</name>
    <name type="common">Orbweaver spider</name>
    <name type="synonym">Epeira ventricosa</name>
    <dbReference type="NCBI Taxonomy" id="182803"/>
    <lineage>
        <taxon>Eukaryota</taxon>
        <taxon>Metazoa</taxon>
        <taxon>Ecdysozoa</taxon>
        <taxon>Arthropoda</taxon>
        <taxon>Chelicerata</taxon>
        <taxon>Arachnida</taxon>
        <taxon>Araneae</taxon>
        <taxon>Araneomorphae</taxon>
        <taxon>Entelegynae</taxon>
        <taxon>Araneoidea</taxon>
        <taxon>Araneidae</taxon>
        <taxon>Araneus</taxon>
    </lineage>
</organism>
<name>A0A4Y2HDL4_ARAVE</name>
<comment type="caution">
    <text evidence="1">The sequence shown here is derived from an EMBL/GenBank/DDBJ whole genome shotgun (WGS) entry which is preliminary data.</text>
</comment>
<accession>A0A4Y2HDL4</accession>
<evidence type="ECO:0000313" key="2">
    <source>
        <dbReference type="Proteomes" id="UP000499080"/>
    </source>
</evidence>
<protein>
    <submittedName>
        <fullName evidence="1">Uncharacterized protein</fullName>
    </submittedName>
</protein>
<sequence length="124" mass="14089">MTKHPRRVLKAVSESHQITILELSEGCSISHGSLLPFLSEDLGRKSAGEKHFRCAVLSLHFYGRESASNFTKSSDRYACNETHAKFKKAKGEDCMSPTRIYELLKCFQHDHENVGNDDYLNIDK</sequence>
<proteinExistence type="predicted"/>
<evidence type="ECO:0000313" key="1">
    <source>
        <dbReference type="EMBL" id="GBM63362.1"/>
    </source>
</evidence>
<dbReference type="EMBL" id="BGPR01001864">
    <property type="protein sequence ID" value="GBM63362.1"/>
    <property type="molecule type" value="Genomic_DNA"/>
</dbReference>
<dbReference type="AlphaFoldDB" id="A0A4Y2HDL4"/>
<gene>
    <name evidence="1" type="ORF">AVEN_185470_1</name>
</gene>